<sequence>MKKLVYLLVGIFLMSSIIQLVVPVASATSSTYSGRLKGEQLGFAYADESGKRLLGFRSNNPKRFVQAYYAPGKALNVKYVKHQTRTEESNGRQTQWNFDQDEGDLFNIVKGKIPGNESVLLAEKNAFQGHEFLKYKPVSKGSLSKSIVSNIEKAKKRKVATQALIGQASGEVEIALVVFERIKGKAPLASLVLSTKSGLFFEDFIGNDNEMSTWRVDDGGTITAEMFKILFVSKSKAGYSFGFEWGGAEGYALKVLQQKGKLFRTVLEDSRYAAPV</sequence>
<keyword evidence="2" id="KW-1185">Reference proteome</keyword>
<gene>
    <name evidence="1" type="ORF">KCTCHS21_06480</name>
</gene>
<dbReference type="OrthoDB" id="2661942at2"/>
<proteinExistence type="predicted"/>
<dbReference type="RefSeq" id="WP_130605103.1">
    <property type="nucleotide sequence ID" value="NZ_AP019400.1"/>
</dbReference>
<name>A0A3T1CZQ5_9BACL</name>
<organism evidence="1 2">
    <name type="scientific">Cohnella abietis</name>
    <dbReference type="NCBI Taxonomy" id="2507935"/>
    <lineage>
        <taxon>Bacteria</taxon>
        <taxon>Bacillati</taxon>
        <taxon>Bacillota</taxon>
        <taxon>Bacilli</taxon>
        <taxon>Bacillales</taxon>
        <taxon>Paenibacillaceae</taxon>
        <taxon>Cohnella</taxon>
    </lineage>
</organism>
<evidence type="ECO:0000313" key="1">
    <source>
        <dbReference type="EMBL" id="BBI31249.1"/>
    </source>
</evidence>
<reference evidence="1 2" key="1">
    <citation type="submission" date="2019-01" db="EMBL/GenBank/DDBJ databases">
        <title>Complete genome sequence of Cohnella hallensis HS21 isolated from Korean fir (Abies koreana) rhizospheric soil.</title>
        <authorList>
            <person name="Jiang L."/>
            <person name="Kang S.W."/>
            <person name="Kim S."/>
            <person name="Jung J."/>
            <person name="Kim C.Y."/>
            <person name="Kim D.H."/>
            <person name="Kim S.W."/>
            <person name="Lee J."/>
        </authorList>
    </citation>
    <scope>NUCLEOTIDE SEQUENCE [LARGE SCALE GENOMIC DNA]</scope>
    <source>
        <strain evidence="1 2">HS21</strain>
    </source>
</reference>
<dbReference type="AlphaFoldDB" id="A0A3T1CZQ5"/>
<evidence type="ECO:0000313" key="2">
    <source>
        <dbReference type="Proteomes" id="UP000289856"/>
    </source>
</evidence>
<dbReference type="EMBL" id="AP019400">
    <property type="protein sequence ID" value="BBI31249.1"/>
    <property type="molecule type" value="Genomic_DNA"/>
</dbReference>
<accession>A0A3T1CZQ5</accession>
<protein>
    <submittedName>
        <fullName evidence="1">Uncharacterized protein</fullName>
    </submittedName>
</protein>
<dbReference type="KEGG" id="cohn:KCTCHS21_06480"/>
<dbReference type="Proteomes" id="UP000289856">
    <property type="component" value="Chromosome"/>
</dbReference>